<dbReference type="Pfam" id="PF01702">
    <property type="entry name" value="TGT"/>
    <property type="match status" value="1"/>
</dbReference>
<comment type="caution">
    <text evidence="4">The sequence shown here is derived from an EMBL/GenBank/DDBJ whole genome shotgun (WGS) entry which is preliminary data.</text>
</comment>
<dbReference type="OrthoDB" id="6275329at2759"/>
<feature type="region of interest" description="Disordered" evidence="2">
    <location>
        <begin position="201"/>
        <end position="222"/>
    </location>
</feature>
<dbReference type="GO" id="GO:0005829">
    <property type="term" value="C:cytosol"/>
    <property type="evidence" value="ECO:0007669"/>
    <property type="project" value="TreeGrafter"/>
</dbReference>
<reference evidence="4" key="1">
    <citation type="submission" date="2018-11" db="EMBL/GenBank/DDBJ databases">
        <authorList>
            <consortium name="Pathogen Informatics"/>
        </authorList>
    </citation>
    <scope>NUCLEOTIDE SEQUENCE</scope>
</reference>
<keyword evidence="1" id="KW-0862">Zinc</keyword>
<dbReference type="PANTHER" id="PTHR43530">
    <property type="entry name" value="QUEUINE TRNA-RIBOSYLTRANSFERASE CATALYTIC SUBUNIT 1"/>
    <property type="match status" value="1"/>
</dbReference>
<keyword evidence="5" id="KW-1185">Reference proteome</keyword>
<dbReference type="EMBL" id="CAAALY010014988">
    <property type="protein sequence ID" value="VEL12511.1"/>
    <property type="molecule type" value="Genomic_DNA"/>
</dbReference>
<evidence type="ECO:0000259" key="3">
    <source>
        <dbReference type="Pfam" id="PF01702"/>
    </source>
</evidence>
<dbReference type="PANTHER" id="PTHR43530:SF1">
    <property type="entry name" value="QUEUINE TRNA-RIBOSYLTRANSFERASE CATALYTIC SUBUNIT 1"/>
    <property type="match status" value="1"/>
</dbReference>
<feature type="domain" description="tRNA-guanine(15) transglycosylase-like" evidence="3">
    <location>
        <begin position="1"/>
        <end position="140"/>
    </location>
</feature>
<gene>
    <name evidence="4" type="ORF">PXEA_LOCUS5951</name>
</gene>
<feature type="compositionally biased region" description="Basic and acidic residues" evidence="2">
    <location>
        <begin position="162"/>
        <end position="180"/>
    </location>
</feature>
<dbReference type="NCBIfam" id="TIGR00449">
    <property type="entry name" value="tgt_general"/>
    <property type="match status" value="1"/>
</dbReference>
<organism evidence="4 5">
    <name type="scientific">Protopolystoma xenopodis</name>
    <dbReference type="NCBI Taxonomy" id="117903"/>
    <lineage>
        <taxon>Eukaryota</taxon>
        <taxon>Metazoa</taxon>
        <taxon>Spiralia</taxon>
        <taxon>Lophotrochozoa</taxon>
        <taxon>Platyhelminthes</taxon>
        <taxon>Monogenea</taxon>
        <taxon>Polyopisthocotylea</taxon>
        <taxon>Polystomatidea</taxon>
        <taxon>Polystomatidae</taxon>
        <taxon>Protopolystoma</taxon>
    </lineage>
</organism>
<evidence type="ECO:0000256" key="1">
    <source>
        <dbReference type="ARBA" id="ARBA00022833"/>
    </source>
</evidence>
<accession>A0A3S5BPQ7</accession>
<dbReference type="GO" id="GO:0006400">
    <property type="term" value="P:tRNA modification"/>
    <property type="evidence" value="ECO:0007669"/>
    <property type="project" value="InterPro"/>
</dbReference>
<dbReference type="SUPFAM" id="SSF51713">
    <property type="entry name" value="tRNA-guanine transglycosylase"/>
    <property type="match status" value="1"/>
</dbReference>
<dbReference type="Gene3D" id="3.20.20.105">
    <property type="entry name" value="Queuine tRNA-ribosyltransferase-like"/>
    <property type="match status" value="1"/>
</dbReference>
<feature type="region of interest" description="Disordered" evidence="2">
    <location>
        <begin position="148"/>
        <end position="186"/>
    </location>
</feature>
<name>A0A3S5BPQ7_9PLAT</name>
<dbReference type="InterPro" id="IPR002616">
    <property type="entry name" value="tRNA_ribo_trans-like"/>
</dbReference>
<protein>
    <recommendedName>
        <fullName evidence="3">tRNA-guanine(15) transglycosylase-like domain-containing protein</fullName>
    </recommendedName>
</protein>
<feature type="compositionally biased region" description="Polar residues" evidence="2">
    <location>
        <begin position="204"/>
        <end position="213"/>
    </location>
</feature>
<proteinExistence type="predicted"/>
<dbReference type="Proteomes" id="UP000784294">
    <property type="component" value="Unassembled WGS sequence"/>
</dbReference>
<dbReference type="InterPro" id="IPR036511">
    <property type="entry name" value="TGT-like_sf"/>
</dbReference>
<dbReference type="GO" id="GO:0008479">
    <property type="term" value="F:tRNA-guanosine(34) queuine transglycosylase activity"/>
    <property type="evidence" value="ECO:0007669"/>
    <property type="project" value="TreeGrafter"/>
</dbReference>
<evidence type="ECO:0000256" key="2">
    <source>
        <dbReference type="SAM" id="MobiDB-lite"/>
    </source>
</evidence>
<dbReference type="AlphaFoldDB" id="A0A3S5BPQ7"/>
<sequence>MVAQSCRMLPKDRPRYLMGVGFPVDIVVCVALGVDMFDCVYPTRTGRFGQALVPWGQVSLRLAAYAKDFLPIDSDCQCPACSRCIPRAWFHAALGGRQTNAVSLISLHNLTYMLGLMRQLREAISSGQLPDVIRRFFSARCRPSAISSMDPSSIEMNQEPEGCGKSDESAKVSESKKEFDFDGPPPRWAVEALASVGVDISDIGSPNPNSASKDSALAGNSPYLSHIKNSIEEKENDSNYSN</sequence>
<evidence type="ECO:0000313" key="5">
    <source>
        <dbReference type="Proteomes" id="UP000784294"/>
    </source>
</evidence>
<evidence type="ECO:0000313" key="4">
    <source>
        <dbReference type="EMBL" id="VEL12511.1"/>
    </source>
</evidence>